<keyword evidence="3" id="KW-1185">Reference proteome</keyword>
<feature type="region of interest" description="Disordered" evidence="1">
    <location>
        <begin position="1"/>
        <end position="23"/>
    </location>
</feature>
<comment type="caution">
    <text evidence="2">The sequence shown here is derived from an EMBL/GenBank/DDBJ whole genome shotgun (WGS) entry which is preliminary data.</text>
</comment>
<reference evidence="2 3" key="1">
    <citation type="submission" date="2017-11" db="EMBL/GenBank/DDBJ databases">
        <title>The genome of Rhizophagus clarus HR1 reveals common genetic basis of auxotrophy among arbuscular mycorrhizal fungi.</title>
        <authorList>
            <person name="Kobayashi Y."/>
        </authorList>
    </citation>
    <scope>NUCLEOTIDE SEQUENCE [LARGE SCALE GENOMIC DNA]</scope>
    <source>
        <strain evidence="2 3">HR1</strain>
    </source>
</reference>
<evidence type="ECO:0000313" key="2">
    <source>
        <dbReference type="EMBL" id="GBB94858.1"/>
    </source>
</evidence>
<evidence type="ECO:0000256" key="1">
    <source>
        <dbReference type="SAM" id="MobiDB-lite"/>
    </source>
</evidence>
<protein>
    <submittedName>
        <fullName evidence="2">Uncharacterized protein</fullName>
    </submittedName>
</protein>
<dbReference type="Proteomes" id="UP000247702">
    <property type="component" value="Unassembled WGS sequence"/>
</dbReference>
<gene>
    <name evidence="2" type="ORF">RclHR1_24290003</name>
</gene>
<accession>A0A2Z6RS20</accession>
<proteinExistence type="predicted"/>
<name>A0A2Z6RS20_9GLOM</name>
<dbReference type="EMBL" id="BEXD01001590">
    <property type="protein sequence ID" value="GBB94858.1"/>
    <property type="molecule type" value="Genomic_DNA"/>
</dbReference>
<dbReference type="AlphaFoldDB" id="A0A2Z6RS20"/>
<dbReference type="STRING" id="94130.A0A2Z6RS20"/>
<sequence>MQINQSRPGPSQHLKSTQTNQVPQRPIEEIIVANFTLPPNASFKAANKKRRKEVIKVRTIRYLQEELNSKYNKYLSRTTLNNYLLPFRLNTKAAKAHHHPAIVANASVSQTERSEHIDEHYNLASVKGAKQFAALFSTHFVIIS</sequence>
<organism evidence="2 3">
    <name type="scientific">Rhizophagus clarus</name>
    <dbReference type="NCBI Taxonomy" id="94130"/>
    <lineage>
        <taxon>Eukaryota</taxon>
        <taxon>Fungi</taxon>
        <taxon>Fungi incertae sedis</taxon>
        <taxon>Mucoromycota</taxon>
        <taxon>Glomeromycotina</taxon>
        <taxon>Glomeromycetes</taxon>
        <taxon>Glomerales</taxon>
        <taxon>Glomeraceae</taxon>
        <taxon>Rhizophagus</taxon>
    </lineage>
</organism>
<evidence type="ECO:0000313" key="3">
    <source>
        <dbReference type="Proteomes" id="UP000247702"/>
    </source>
</evidence>